<keyword evidence="5" id="KW-0443">Lipid metabolism</keyword>
<dbReference type="GO" id="GO:0005576">
    <property type="term" value="C:extracellular region"/>
    <property type="evidence" value="ECO:0007669"/>
    <property type="project" value="TreeGrafter"/>
</dbReference>
<dbReference type="GO" id="GO:0046872">
    <property type="term" value="F:metal ion binding"/>
    <property type="evidence" value="ECO:0007669"/>
    <property type="project" value="UniProtKB-KW"/>
</dbReference>
<keyword evidence="4" id="KW-0479">Metal-binding</keyword>
<keyword evidence="4" id="KW-0862">Zinc</keyword>
<dbReference type="PANTHER" id="PTHR12670">
    <property type="entry name" value="CERAMIDASE"/>
    <property type="match status" value="1"/>
</dbReference>
<dbReference type="Pfam" id="PF04734">
    <property type="entry name" value="Ceramidase_alk"/>
    <property type="match status" value="1"/>
</dbReference>
<evidence type="ECO:0000256" key="4">
    <source>
        <dbReference type="PIRSR" id="PIRSR606823-2"/>
    </source>
</evidence>
<dbReference type="InterPro" id="IPR038445">
    <property type="entry name" value="NCDase_C_sf"/>
</dbReference>
<dbReference type="PANTHER" id="PTHR12670:SF1">
    <property type="entry name" value="NEUTRAL CERAMIDASE"/>
    <property type="match status" value="1"/>
</dbReference>
<feature type="binding site" evidence="4">
    <location>
        <position position="246"/>
    </location>
    <ligand>
        <name>Zn(2+)</name>
        <dbReference type="ChEBI" id="CHEBI:29105"/>
    </ligand>
</feature>
<dbReference type="AlphaFoldDB" id="A0A8H6S0D1"/>
<keyword evidence="5" id="KW-0746">Sphingolipid metabolism</keyword>
<feature type="domain" description="Neutral/alkaline non-lysosomal ceramidase C-terminal" evidence="8">
    <location>
        <begin position="566"/>
        <end position="732"/>
    </location>
</feature>
<evidence type="ECO:0000259" key="8">
    <source>
        <dbReference type="Pfam" id="PF17048"/>
    </source>
</evidence>
<sequence>MALAAFPASQQLLCLERQQLPARARHCGHYLVPGSSSRFVESPSPPKCPLTHWQGYALLWQTDTGLCMRQRVRAFLVAEPGDGGERVLLLNADIGMGDSGVRRALLVGLAEEFGNATYNANNVAFVGTHQHSGVGGYLEDLLPQLTNLGFSNESFSAIVEGSLLAARRAHESLSPGTLSVGTGRVEQGSRNRSPTAYLANPASERAKYVHNGGDEGDQEWNMSVLRFDGPSGEVDGRGFLGFFAVHGTSVHENNTLVNADNKGMAAYIYESSMEPNAMPGNTTYVAGFVQGAVGDTSPNTLGAFCESPGKPYDGQPCVANTSTCGGRTEDCHGRGPAFTADAFGFASSIEIGQRQVDGVRDVFRAGMSPVAGAVRSVHVYLDMAKYEFPLPNGTTVTTCPAAMGYSFAGGTTDGPGAFDFIQGDNKTSQNPFWEVVKRFVTPAPPKEQIACQYPKPILLNTGYAHEPYEWSPSTVDVQMLRIGNLVILVIPGELTTMSGRRMREAVRSKLISEGILGEDAIVVVAGPANTYAHYVATPEEYTVQRYEGASTLYGPHTLDAYLHRYTELVPFLADEVVGTPASDAAPAEQTSKAITLRTSVEYDEPGLGRHFGEVLEDVKPAGNGTYAAGGTVSVKFVGANPRNNLRLEQTFLSVDRLSGDEWVRAKSDSHPSTTYQWERDSTVLGTSSVNISWVVENGTPAGLYRIVYFGDSKAAIGREISPFEGTSSNFTIA</sequence>
<protein>
    <recommendedName>
        <fullName evidence="5">Neutral ceramidase</fullName>
        <ecNumber evidence="5">3.5.1.23</ecNumber>
    </recommendedName>
</protein>
<dbReference type="GO" id="GO:0046512">
    <property type="term" value="P:sphingosine biosynthetic process"/>
    <property type="evidence" value="ECO:0007669"/>
    <property type="project" value="TreeGrafter"/>
</dbReference>
<comment type="cofactor">
    <cofactor evidence="4">
        <name>Zn(2+)</name>
        <dbReference type="ChEBI" id="CHEBI:29105"/>
    </cofactor>
    <text evidence="4">Binds 1 zinc ion per subunit.</text>
</comment>
<dbReference type="GO" id="GO:0042759">
    <property type="term" value="P:long-chain fatty acid biosynthetic process"/>
    <property type="evidence" value="ECO:0007669"/>
    <property type="project" value="TreeGrafter"/>
</dbReference>
<evidence type="ECO:0000313" key="10">
    <source>
        <dbReference type="Proteomes" id="UP000613580"/>
    </source>
</evidence>
<accession>A0A8H6S0D1</accession>
<dbReference type="Pfam" id="PF17048">
    <property type="entry name" value="Ceramidse_alk_C"/>
    <property type="match status" value="1"/>
</dbReference>
<dbReference type="GO" id="GO:0016020">
    <property type="term" value="C:membrane"/>
    <property type="evidence" value="ECO:0007669"/>
    <property type="project" value="GOC"/>
</dbReference>
<dbReference type="OrthoDB" id="191371at2759"/>
<comment type="similarity">
    <text evidence="1 5">Belongs to the neutral ceramidase family.</text>
</comment>
<evidence type="ECO:0000256" key="2">
    <source>
        <dbReference type="ARBA" id="ARBA00022801"/>
    </source>
</evidence>
<dbReference type="EC" id="3.5.1.23" evidence="5"/>
<keyword evidence="2 5" id="KW-0378">Hydrolase</keyword>
<dbReference type="Gene3D" id="2.60.40.2300">
    <property type="entry name" value="Neutral/alkaline non-lysosomal ceramidase, C-terminal domain"/>
    <property type="match status" value="1"/>
</dbReference>
<feature type="binding site" evidence="4">
    <location>
        <position position="129"/>
    </location>
    <ligand>
        <name>Zn(2+)</name>
        <dbReference type="ChEBI" id="CHEBI:29105"/>
    </ligand>
</feature>
<evidence type="ECO:0000256" key="6">
    <source>
        <dbReference type="SAM" id="MobiDB-lite"/>
    </source>
</evidence>
<feature type="binding site" evidence="4">
    <location>
        <position position="534"/>
    </location>
    <ligand>
        <name>Zn(2+)</name>
        <dbReference type="ChEBI" id="CHEBI:29105"/>
    </ligand>
</feature>
<gene>
    <name evidence="9" type="ORF">HMN09_01305000</name>
</gene>
<organism evidence="9 10">
    <name type="scientific">Mycena chlorophos</name>
    <name type="common">Agaric fungus</name>
    <name type="synonym">Agaricus chlorophos</name>
    <dbReference type="NCBI Taxonomy" id="658473"/>
    <lineage>
        <taxon>Eukaryota</taxon>
        <taxon>Fungi</taxon>
        <taxon>Dikarya</taxon>
        <taxon>Basidiomycota</taxon>
        <taxon>Agaricomycotina</taxon>
        <taxon>Agaricomycetes</taxon>
        <taxon>Agaricomycetidae</taxon>
        <taxon>Agaricales</taxon>
        <taxon>Marasmiineae</taxon>
        <taxon>Mycenaceae</taxon>
        <taxon>Mycena</taxon>
    </lineage>
</organism>
<feature type="binding site" evidence="4">
    <location>
        <position position="493"/>
    </location>
    <ligand>
        <name>Zn(2+)</name>
        <dbReference type="ChEBI" id="CHEBI:29105"/>
    </ligand>
</feature>
<name>A0A8H6S0D1_MYCCL</name>
<feature type="domain" description="Neutral/alkaline non-lysosomal ceramidase N-terminal" evidence="7">
    <location>
        <begin position="54"/>
        <end position="562"/>
    </location>
</feature>
<comment type="catalytic activity">
    <reaction evidence="5">
        <text>an N-acylsphing-4-enine + H2O = sphing-4-enine + a fatty acid</text>
        <dbReference type="Rhea" id="RHEA:20856"/>
        <dbReference type="ChEBI" id="CHEBI:15377"/>
        <dbReference type="ChEBI" id="CHEBI:28868"/>
        <dbReference type="ChEBI" id="CHEBI:52639"/>
        <dbReference type="ChEBI" id="CHEBI:57756"/>
        <dbReference type="EC" id="3.5.1.23"/>
    </reaction>
</comment>
<evidence type="ECO:0000313" key="9">
    <source>
        <dbReference type="EMBL" id="KAF7290003.1"/>
    </source>
</evidence>
<evidence type="ECO:0000259" key="7">
    <source>
        <dbReference type="Pfam" id="PF04734"/>
    </source>
</evidence>
<evidence type="ECO:0000256" key="3">
    <source>
        <dbReference type="PIRSR" id="PIRSR606823-1"/>
    </source>
</evidence>
<dbReference type="GO" id="GO:0046514">
    <property type="term" value="P:ceramide catabolic process"/>
    <property type="evidence" value="ECO:0007669"/>
    <property type="project" value="InterPro"/>
</dbReference>
<keyword evidence="10" id="KW-1185">Reference proteome</keyword>
<evidence type="ECO:0000256" key="5">
    <source>
        <dbReference type="RuleBase" id="RU366019"/>
    </source>
</evidence>
<evidence type="ECO:0000256" key="1">
    <source>
        <dbReference type="ARBA" id="ARBA00009835"/>
    </source>
</evidence>
<dbReference type="InterPro" id="IPR031329">
    <property type="entry name" value="NEUT/ALK_ceramidase_N"/>
</dbReference>
<dbReference type="InterPro" id="IPR031331">
    <property type="entry name" value="NEUT/ALK_ceramidase_C"/>
</dbReference>
<proteinExistence type="inferred from homology"/>
<dbReference type="GO" id="GO:0017040">
    <property type="term" value="F:N-acylsphingosine amidohydrolase activity"/>
    <property type="evidence" value="ECO:0007669"/>
    <property type="project" value="UniProtKB-UniRule"/>
</dbReference>
<feature type="active site" description="Nucleophile" evidence="3">
    <location>
        <position position="297"/>
    </location>
</feature>
<dbReference type="EMBL" id="JACAZE010000027">
    <property type="protein sequence ID" value="KAF7290003.1"/>
    <property type="molecule type" value="Genomic_DNA"/>
</dbReference>
<dbReference type="InterPro" id="IPR006823">
    <property type="entry name" value="Ceramidase_alk"/>
</dbReference>
<comment type="caution">
    <text evidence="9">The sequence shown here is derived from an EMBL/GenBank/DDBJ whole genome shotgun (WGS) entry which is preliminary data.</text>
</comment>
<dbReference type="Proteomes" id="UP000613580">
    <property type="component" value="Unassembled WGS sequence"/>
</dbReference>
<reference evidence="9" key="1">
    <citation type="submission" date="2020-05" db="EMBL/GenBank/DDBJ databases">
        <title>Mycena genomes resolve the evolution of fungal bioluminescence.</title>
        <authorList>
            <person name="Tsai I.J."/>
        </authorList>
    </citation>
    <scope>NUCLEOTIDE SEQUENCE</scope>
    <source>
        <strain evidence="9">110903Hualien_Pintung</strain>
    </source>
</reference>
<feature type="region of interest" description="Disordered" evidence="6">
    <location>
        <begin position="175"/>
        <end position="202"/>
    </location>
</feature>